<feature type="compositionally biased region" description="Low complexity" evidence="1">
    <location>
        <begin position="63"/>
        <end position="81"/>
    </location>
</feature>
<name>A0ABS2AAV5_9ACTN</name>
<evidence type="ECO:0000313" key="2">
    <source>
        <dbReference type="EMBL" id="MBM2616962.1"/>
    </source>
</evidence>
<sequence length="195" mass="19778">MSPRTPLIPLAVLAGVGLLLGACGEPPRPLPSSPPYAPPSAGPISIGPSVDLTLPTAPPLPTAPTTYPAYPTTRPTTIVPTTTPPPETVQATATPSHAPRCQAQPTGAQILALVKGQPGVPDKPMRIYEGPFCSGTWSFATVEVTGEDADELEPLMVVSTGAGTTLALVAAGSDVCIDRVQTSAPPGIRVLACGF</sequence>
<dbReference type="Proteomes" id="UP000632138">
    <property type="component" value="Unassembled WGS sequence"/>
</dbReference>
<dbReference type="PROSITE" id="PS51257">
    <property type="entry name" value="PROKAR_LIPOPROTEIN"/>
    <property type="match status" value="1"/>
</dbReference>
<organism evidence="2 3">
    <name type="scientific">Paractinoplanes ovalisporus</name>
    <dbReference type="NCBI Taxonomy" id="2810368"/>
    <lineage>
        <taxon>Bacteria</taxon>
        <taxon>Bacillati</taxon>
        <taxon>Actinomycetota</taxon>
        <taxon>Actinomycetes</taxon>
        <taxon>Micromonosporales</taxon>
        <taxon>Micromonosporaceae</taxon>
        <taxon>Paractinoplanes</taxon>
    </lineage>
</organism>
<protein>
    <submittedName>
        <fullName evidence="2">Uncharacterized protein</fullName>
    </submittedName>
</protein>
<gene>
    <name evidence="2" type="ORF">JIG36_15490</name>
</gene>
<feature type="compositionally biased region" description="Pro residues" evidence="1">
    <location>
        <begin position="27"/>
        <end position="41"/>
    </location>
</feature>
<feature type="region of interest" description="Disordered" evidence="1">
    <location>
        <begin position="27"/>
        <end position="89"/>
    </location>
</feature>
<proteinExistence type="predicted"/>
<reference evidence="2 3" key="1">
    <citation type="submission" date="2021-01" db="EMBL/GenBank/DDBJ databases">
        <title>Actinoplanes sp. nov. LDG1-06 isolated from lichen.</title>
        <authorList>
            <person name="Saeng-In P."/>
            <person name="Phongsopitanun W."/>
            <person name="Kanchanasin P."/>
            <person name="Yuki M."/>
            <person name="Kudo T."/>
            <person name="Ohkuma M."/>
            <person name="Tanasupawat S."/>
        </authorList>
    </citation>
    <scope>NUCLEOTIDE SEQUENCE [LARGE SCALE GENOMIC DNA]</scope>
    <source>
        <strain evidence="2 3">LDG1-06</strain>
    </source>
</reference>
<feature type="compositionally biased region" description="Low complexity" evidence="1">
    <location>
        <begin position="42"/>
        <end position="55"/>
    </location>
</feature>
<comment type="caution">
    <text evidence="2">The sequence shown here is derived from an EMBL/GenBank/DDBJ whole genome shotgun (WGS) entry which is preliminary data.</text>
</comment>
<dbReference type="EMBL" id="JAENHP010000004">
    <property type="protein sequence ID" value="MBM2616962.1"/>
    <property type="molecule type" value="Genomic_DNA"/>
</dbReference>
<accession>A0ABS2AAV5</accession>
<evidence type="ECO:0000313" key="3">
    <source>
        <dbReference type="Proteomes" id="UP000632138"/>
    </source>
</evidence>
<evidence type="ECO:0000256" key="1">
    <source>
        <dbReference type="SAM" id="MobiDB-lite"/>
    </source>
</evidence>
<keyword evidence="3" id="KW-1185">Reference proteome</keyword>
<dbReference type="RefSeq" id="WP_203376981.1">
    <property type="nucleotide sequence ID" value="NZ_JAENHP010000004.1"/>
</dbReference>